<reference evidence="2 3" key="1">
    <citation type="submission" date="2017-06" db="EMBL/GenBank/DDBJ databases">
        <title>A platform for efficient transgenesis in Macrostomum lignano, a flatworm model organism for stem cell research.</title>
        <authorList>
            <person name="Berezikov E."/>
        </authorList>
    </citation>
    <scope>NUCLEOTIDE SEQUENCE [LARGE SCALE GENOMIC DNA]</scope>
    <source>
        <strain evidence="2">DV1</strain>
        <tissue evidence="2">Whole organism</tissue>
    </source>
</reference>
<evidence type="ECO:0000313" key="2">
    <source>
        <dbReference type="EMBL" id="PAA55513.1"/>
    </source>
</evidence>
<dbReference type="AlphaFoldDB" id="A0A267E1T6"/>
<feature type="compositionally biased region" description="Acidic residues" evidence="1">
    <location>
        <begin position="82"/>
        <end position="92"/>
    </location>
</feature>
<keyword evidence="3" id="KW-1185">Reference proteome</keyword>
<dbReference type="EMBL" id="NIVC01002741">
    <property type="protein sequence ID" value="PAA55513.1"/>
    <property type="molecule type" value="Genomic_DNA"/>
</dbReference>
<gene>
    <name evidence="2" type="ORF">BOX15_Mlig020052g1</name>
</gene>
<organism evidence="2 3">
    <name type="scientific">Macrostomum lignano</name>
    <dbReference type="NCBI Taxonomy" id="282301"/>
    <lineage>
        <taxon>Eukaryota</taxon>
        <taxon>Metazoa</taxon>
        <taxon>Spiralia</taxon>
        <taxon>Lophotrochozoa</taxon>
        <taxon>Platyhelminthes</taxon>
        <taxon>Rhabditophora</taxon>
        <taxon>Macrostomorpha</taxon>
        <taxon>Macrostomida</taxon>
        <taxon>Macrostomidae</taxon>
        <taxon>Macrostomum</taxon>
    </lineage>
</organism>
<sequence length="111" mass="11941">AYGDPLLTQLTQALSQSVASTAGNKTVCGETLRQMNWRLAAALLLLQLLSSPALAEVWAPDQELADGAAPLPDDQPVAGDWTPDEEDLEDAGPEAKFPGRPPPVYRNRYIN</sequence>
<proteinExistence type="predicted"/>
<feature type="non-terminal residue" evidence="2">
    <location>
        <position position="1"/>
    </location>
</feature>
<feature type="region of interest" description="Disordered" evidence="1">
    <location>
        <begin position="65"/>
        <end position="111"/>
    </location>
</feature>
<accession>A0A267E1T6</accession>
<dbReference type="Proteomes" id="UP000215902">
    <property type="component" value="Unassembled WGS sequence"/>
</dbReference>
<protein>
    <submittedName>
        <fullName evidence="2">Uncharacterized protein</fullName>
    </submittedName>
</protein>
<evidence type="ECO:0000256" key="1">
    <source>
        <dbReference type="SAM" id="MobiDB-lite"/>
    </source>
</evidence>
<evidence type="ECO:0000313" key="3">
    <source>
        <dbReference type="Proteomes" id="UP000215902"/>
    </source>
</evidence>
<comment type="caution">
    <text evidence="2">The sequence shown here is derived from an EMBL/GenBank/DDBJ whole genome shotgun (WGS) entry which is preliminary data.</text>
</comment>
<name>A0A267E1T6_9PLAT</name>